<accession>A0AAV0Y868</accession>
<comment type="caution">
    <text evidence="1">The sequence shown here is derived from an EMBL/GenBank/DDBJ whole genome shotgun (WGS) entry which is preliminary data.</text>
</comment>
<dbReference type="Proteomes" id="UP001160148">
    <property type="component" value="Unassembled WGS sequence"/>
</dbReference>
<sequence>MPNVGGPAQCKRSLLMSVVHSRLLYGAAVWADKVQHVAKYRNMMLQSQRCAAPRVARCYRTVSDMAALVLAKMPPVTLQAVVRKRATALRYEGAVLTAQQKEDDTIGQWKAMWDASTKAAWTKSLIPDLRRWWSQG</sequence>
<dbReference type="AlphaFoldDB" id="A0AAV0Y868"/>
<name>A0AAV0Y868_9HEMI</name>
<protein>
    <recommendedName>
        <fullName evidence="3">Reverse transcriptase domain-containing protein</fullName>
    </recommendedName>
</protein>
<organism evidence="1 2">
    <name type="scientific">Macrosiphum euphorbiae</name>
    <name type="common">potato aphid</name>
    <dbReference type="NCBI Taxonomy" id="13131"/>
    <lineage>
        <taxon>Eukaryota</taxon>
        <taxon>Metazoa</taxon>
        <taxon>Ecdysozoa</taxon>
        <taxon>Arthropoda</taxon>
        <taxon>Hexapoda</taxon>
        <taxon>Insecta</taxon>
        <taxon>Pterygota</taxon>
        <taxon>Neoptera</taxon>
        <taxon>Paraneoptera</taxon>
        <taxon>Hemiptera</taxon>
        <taxon>Sternorrhyncha</taxon>
        <taxon>Aphidomorpha</taxon>
        <taxon>Aphidoidea</taxon>
        <taxon>Aphididae</taxon>
        <taxon>Macrosiphini</taxon>
        <taxon>Macrosiphum</taxon>
    </lineage>
</organism>
<evidence type="ECO:0000313" key="1">
    <source>
        <dbReference type="EMBL" id="CAI6377149.1"/>
    </source>
</evidence>
<keyword evidence="2" id="KW-1185">Reference proteome</keyword>
<gene>
    <name evidence="1" type="ORF">MEUPH1_LOCUS30449</name>
</gene>
<reference evidence="1 2" key="1">
    <citation type="submission" date="2023-01" db="EMBL/GenBank/DDBJ databases">
        <authorList>
            <person name="Whitehead M."/>
        </authorList>
    </citation>
    <scope>NUCLEOTIDE SEQUENCE [LARGE SCALE GENOMIC DNA]</scope>
</reference>
<evidence type="ECO:0000313" key="2">
    <source>
        <dbReference type="Proteomes" id="UP001160148"/>
    </source>
</evidence>
<proteinExistence type="predicted"/>
<dbReference type="EMBL" id="CARXXK010001656">
    <property type="protein sequence ID" value="CAI6377149.1"/>
    <property type="molecule type" value="Genomic_DNA"/>
</dbReference>
<evidence type="ECO:0008006" key="3">
    <source>
        <dbReference type="Google" id="ProtNLM"/>
    </source>
</evidence>